<proteinExistence type="predicted"/>
<organism evidence="2 3">
    <name type="scientific">Gluconacetobacter sacchari</name>
    <dbReference type="NCBI Taxonomy" id="92759"/>
    <lineage>
        <taxon>Bacteria</taxon>
        <taxon>Pseudomonadati</taxon>
        <taxon>Pseudomonadota</taxon>
        <taxon>Alphaproteobacteria</taxon>
        <taxon>Acetobacterales</taxon>
        <taxon>Acetobacteraceae</taxon>
        <taxon>Gluconacetobacter</taxon>
    </lineage>
</organism>
<evidence type="ECO:0000313" key="3">
    <source>
        <dbReference type="Proteomes" id="UP000589085"/>
    </source>
</evidence>
<dbReference type="Proteomes" id="UP000589085">
    <property type="component" value="Unassembled WGS sequence"/>
</dbReference>
<dbReference type="AlphaFoldDB" id="A0A7W4IG66"/>
<feature type="chain" id="PRO_5030827035" evidence="1">
    <location>
        <begin position="20"/>
        <end position="100"/>
    </location>
</feature>
<dbReference type="EMBL" id="JABEQJ010000034">
    <property type="protein sequence ID" value="MBB2162279.1"/>
    <property type="molecule type" value="Genomic_DNA"/>
</dbReference>
<gene>
    <name evidence="2" type="ORF">HLH48_19295</name>
</gene>
<accession>A0A7W4IG66</accession>
<comment type="caution">
    <text evidence="2">The sequence shown here is derived from an EMBL/GenBank/DDBJ whole genome shotgun (WGS) entry which is preliminary data.</text>
</comment>
<protein>
    <submittedName>
        <fullName evidence="2">Uncharacterized protein</fullName>
    </submittedName>
</protein>
<reference evidence="2 3" key="1">
    <citation type="submission" date="2020-04" db="EMBL/GenBank/DDBJ databases">
        <title>Description of novel Gluconacetobacter.</title>
        <authorList>
            <person name="Sombolestani A."/>
        </authorList>
    </citation>
    <scope>NUCLEOTIDE SEQUENCE [LARGE SCALE GENOMIC DNA]</scope>
    <source>
        <strain evidence="2 3">LMG 19747</strain>
    </source>
</reference>
<keyword evidence="1" id="KW-0732">Signal</keyword>
<dbReference type="RefSeq" id="WP_182999100.1">
    <property type="nucleotide sequence ID" value="NZ_JABEQJ010000034.1"/>
</dbReference>
<evidence type="ECO:0000256" key="1">
    <source>
        <dbReference type="SAM" id="SignalP"/>
    </source>
</evidence>
<sequence>MRNVFCILTAAFLAGAAHAAPIRAMPGMEMDHRTMSPATHTPDPMAGMPMDRQMALCADLESRERQGKTLSPTMARQRAACRGMTMGAPAQAAPAATTER</sequence>
<evidence type="ECO:0000313" key="2">
    <source>
        <dbReference type="EMBL" id="MBB2162279.1"/>
    </source>
</evidence>
<name>A0A7W4IG66_9PROT</name>
<feature type="signal peptide" evidence="1">
    <location>
        <begin position="1"/>
        <end position="19"/>
    </location>
</feature>